<dbReference type="InterPro" id="IPR050765">
    <property type="entry name" value="Riboflavin_Biosynth_HTPR"/>
</dbReference>
<dbReference type="OrthoDB" id="7949219at2"/>
<dbReference type="GO" id="GO:0008703">
    <property type="term" value="F:5-amino-6-(5-phosphoribosylamino)uracil reductase activity"/>
    <property type="evidence" value="ECO:0007669"/>
    <property type="project" value="InterPro"/>
</dbReference>
<dbReference type="SUPFAM" id="SSF53597">
    <property type="entry name" value="Dihydrofolate reductase-like"/>
    <property type="match status" value="1"/>
</dbReference>
<name>A0A2S3ZZ74_ARTGL</name>
<evidence type="ECO:0000313" key="3">
    <source>
        <dbReference type="Proteomes" id="UP000237061"/>
    </source>
</evidence>
<reference evidence="2 3" key="1">
    <citation type="submission" date="2018-01" db="EMBL/GenBank/DDBJ databases">
        <title>Arthrobacter sp. nov., from glaciers in China.</title>
        <authorList>
            <person name="Liu Q."/>
            <person name="Xin Y.-H."/>
        </authorList>
    </citation>
    <scope>NUCLEOTIDE SEQUENCE [LARGE SCALE GENOMIC DNA]</scope>
    <source>
        <strain evidence="2 3">HLT2-12-2</strain>
    </source>
</reference>
<evidence type="ECO:0000259" key="1">
    <source>
        <dbReference type="Pfam" id="PF01872"/>
    </source>
</evidence>
<dbReference type="RefSeq" id="WP_103465037.1">
    <property type="nucleotide sequence ID" value="NZ_PPXB01000015.1"/>
</dbReference>
<dbReference type="InterPro" id="IPR002734">
    <property type="entry name" value="RibDG_C"/>
</dbReference>
<comment type="caution">
    <text evidence="2">The sequence shown here is derived from an EMBL/GenBank/DDBJ whole genome shotgun (WGS) entry which is preliminary data.</text>
</comment>
<dbReference type="PANTHER" id="PTHR38011:SF11">
    <property type="entry name" value="2,5-DIAMINO-6-RIBOSYLAMINO-4(3H)-PYRIMIDINONE 5'-PHOSPHATE REDUCTASE"/>
    <property type="match status" value="1"/>
</dbReference>
<dbReference type="EMBL" id="PPXC01000004">
    <property type="protein sequence ID" value="POH74329.1"/>
    <property type="molecule type" value="Genomic_DNA"/>
</dbReference>
<dbReference type="Pfam" id="PF01872">
    <property type="entry name" value="RibD_C"/>
    <property type="match status" value="1"/>
</dbReference>
<keyword evidence="3" id="KW-1185">Reference proteome</keyword>
<dbReference type="AlphaFoldDB" id="A0A2S3ZZ74"/>
<dbReference type="Gene3D" id="3.40.430.10">
    <property type="entry name" value="Dihydrofolate Reductase, subunit A"/>
    <property type="match status" value="1"/>
</dbReference>
<protein>
    <submittedName>
        <fullName evidence="2">Deaminase</fullName>
    </submittedName>
</protein>
<organism evidence="2 3">
    <name type="scientific">Arthrobacter glacialis</name>
    <dbReference type="NCBI Taxonomy" id="1664"/>
    <lineage>
        <taxon>Bacteria</taxon>
        <taxon>Bacillati</taxon>
        <taxon>Actinomycetota</taxon>
        <taxon>Actinomycetes</taxon>
        <taxon>Micrococcales</taxon>
        <taxon>Micrococcaceae</taxon>
        <taxon>Arthrobacter</taxon>
    </lineage>
</organism>
<dbReference type="PANTHER" id="PTHR38011">
    <property type="entry name" value="DIHYDROFOLATE REDUCTASE FAMILY PROTEIN (AFU_ORTHOLOGUE AFUA_8G06820)"/>
    <property type="match status" value="1"/>
</dbReference>
<sequence>MGKLIYAAITSLDGYIADTAGNFDWSTPDAEVHAFVNDLERPIGTYLLGRRLYDVMKVWDTFYGQDGLPKEMEDYAAIWHQAQKIIYSTTLSEPGAANTRIEPTFDPDSIRRLKAEATTDLSVGGAELAGQALKAGLVDEIHLLMSPVMVGGGKRALPDGASTSLELLEQRRFGNGVVHLHYGVKVD</sequence>
<feature type="domain" description="Bacterial bifunctional deaminase-reductase C-terminal" evidence="1">
    <location>
        <begin position="3"/>
        <end position="178"/>
    </location>
</feature>
<dbReference type="GO" id="GO:0009231">
    <property type="term" value="P:riboflavin biosynthetic process"/>
    <property type="evidence" value="ECO:0007669"/>
    <property type="project" value="InterPro"/>
</dbReference>
<proteinExistence type="predicted"/>
<dbReference type="InterPro" id="IPR024072">
    <property type="entry name" value="DHFR-like_dom_sf"/>
</dbReference>
<accession>A0A2S3ZZ74</accession>
<gene>
    <name evidence="2" type="ORF">CVS27_07145</name>
</gene>
<evidence type="ECO:0000313" key="2">
    <source>
        <dbReference type="EMBL" id="POH74329.1"/>
    </source>
</evidence>
<dbReference type="Proteomes" id="UP000237061">
    <property type="component" value="Unassembled WGS sequence"/>
</dbReference>